<sequence>MSGAVFIYRWRVAAEHEAAFLDRWRKATRDLGTRGGLGSLIGKNKDGELVAIALWPDAETRDAAFVGDGDAEPWPPNERLAMEQIDPLSDMWNLDAWRELNQ</sequence>
<gene>
    <name evidence="1" type="ORF">ABDJ38_03405</name>
</gene>
<evidence type="ECO:0000313" key="2">
    <source>
        <dbReference type="Proteomes" id="UP001484535"/>
    </source>
</evidence>
<dbReference type="Gene3D" id="3.30.70.100">
    <property type="match status" value="1"/>
</dbReference>
<keyword evidence="2" id="KW-1185">Reference proteome</keyword>
<comment type="caution">
    <text evidence="1">The sequence shown here is derived from an EMBL/GenBank/DDBJ whole genome shotgun (WGS) entry which is preliminary data.</text>
</comment>
<reference evidence="1 2" key="1">
    <citation type="submission" date="2024-05" db="EMBL/GenBank/DDBJ databases">
        <authorList>
            <person name="Park S."/>
        </authorList>
    </citation>
    <scope>NUCLEOTIDE SEQUENCE [LARGE SCALE GENOMIC DNA]</scope>
    <source>
        <strain evidence="1 2">DGU5</strain>
    </source>
</reference>
<dbReference type="EMBL" id="JBDLBR010000001">
    <property type="protein sequence ID" value="MEN7536215.1"/>
    <property type="molecule type" value="Genomic_DNA"/>
</dbReference>
<dbReference type="RefSeq" id="WP_346783657.1">
    <property type="nucleotide sequence ID" value="NZ_JBDLBR010000001.1"/>
</dbReference>
<protein>
    <recommendedName>
        <fullName evidence="3">Antibiotic biosynthesis monooxygenase</fullName>
    </recommendedName>
</protein>
<accession>A0ABV0CU12</accession>
<name>A0ABV0CU12_9SPHN</name>
<proteinExistence type="predicted"/>
<evidence type="ECO:0000313" key="1">
    <source>
        <dbReference type="EMBL" id="MEN7536215.1"/>
    </source>
</evidence>
<dbReference type="Proteomes" id="UP001484535">
    <property type="component" value="Unassembled WGS sequence"/>
</dbReference>
<evidence type="ECO:0008006" key="3">
    <source>
        <dbReference type="Google" id="ProtNLM"/>
    </source>
</evidence>
<dbReference type="SUPFAM" id="SSF54909">
    <property type="entry name" value="Dimeric alpha+beta barrel"/>
    <property type="match status" value="1"/>
</dbReference>
<dbReference type="InterPro" id="IPR011008">
    <property type="entry name" value="Dimeric_a/b-barrel"/>
</dbReference>
<organism evidence="1 2">
    <name type="scientific">Aurantiacibacter flavus</name>
    <dbReference type="NCBI Taxonomy" id="3145232"/>
    <lineage>
        <taxon>Bacteria</taxon>
        <taxon>Pseudomonadati</taxon>
        <taxon>Pseudomonadota</taxon>
        <taxon>Alphaproteobacteria</taxon>
        <taxon>Sphingomonadales</taxon>
        <taxon>Erythrobacteraceae</taxon>
        <taxon>Aurantiacibacter</taxon>
    </lineage>
</organism>